<dbReference type="InterPro" id="IPR050364">
    <property type="entry name" value="Cytochrome_P450_fung"/>
</dbReference>
<dbReference type="InterPro" id="IPR036396">
    <property type="entry name" value="Cyt_P450_sf"/>
</dbReference>
<evidence type="ECO:0000256" key="2">
    <source>
        <dbReference type="ARBA" id="ARBA00004167"/>
    </source>
</evidence>
<name>A0AAD5YET2_9APHY</name>
<evidence type="ECO:0000256" key="9">
    <source>
        <dbReference type="ARBA" id="ARBA00023004"/>
    </source>
</evidence>
<evidence type="ECO:0008006" key="15">
    <source>
        <dbReference type="Google" id="ProtNLM"/>
    </source>
</evidence>
<comment type="cofactor">
    <cofactor evidence="1">
        <name>heme</name>
        <dbReference type="ChEBI" id="CHEBI:30413"/>
    </cofactor>
</comment>
<evidence type="ECO:0000256" key="10">
    <source>
        <dbReference type="ARBA" id="ARBA00023033"/>
    </source>
</evidence>
<dbReference type="PANTHER" id="PTHR46300:SF7">
    <property type="entry name" value="P450, PUTATIVE (EUROFUNG)-RELATED"/>
    <property type="match status" value="1"/>
</dbReference>
<keyword evidence="4" id="KW-0349">Heme</keyword>
<evidence type="ECO:0000256" key="3">
    <source>
        <dbReference type="ARBA" id="ARBA00010617"/>
    </source>
</evidence>
<keyword evidence="14" id="KW-1185">Reference proteome</keyword>
<dbReference type="SUPFAM" id="SSF48264">
    <property type="entry name" value="Cytochrome P450"/>
    <property type="match status" value="1"/>
</dbReference>
<gene>
    <name evidence="13" type="ORF">NLI96_g9897</name>
</gene>
<keyword evidence="9" id="KW-0408">Iron</keyword>
<sequence length="298" mass="33574">MSIISLVAVTAVLSVILIAVFTRLVHKYPRRHPPGPKGLPVLGNILDIPKEDAWRTYAEWSRQFVGTSMVILNTAQTASDILEKRSLTSSERLGCSWNLLFSSYSSSRFKDLRKLFNEFFHQKVIPDYRPQMFKQTSAFLRAMLDSPSDCQEQLKYMGTSLISDVVYGLQGDEMITILDEYGKSLADAAESPVLTLLSELFPKVVSAAASLPFMREVLNWRERIHTLRSRPFLKTKTAIAQGNSPAIVAQLLGRTGDNPDMDQQENMTQDFAATVYAGNDLLAPAEESLMLMLYLRWR</sequence>
<organism evidence="13 14">
    <name type="scientific">Meripilus lineatus</name>
    <dbReference type="NCBI Taxonomy" id="2056292"/>
    <lineage>
        <taxon>Eukaryota</taxon>
        <taxon>Fungi</taxon>
        <taxon>Dikarya</taxon>
        <taxon>Basidiomycota</taxon>
        <taxon>Agaricomycotina</taxon>
        <taxon>Agaricomycetes</taxon>
        <taxon>Polyporales</taxon>
        <taxon>Meripilaceae</taxon>
        <taxon>Meripilus</taxon>
    </lineage>
</organism>
<feature type="transmembrane region" description="Helical" evidence="12">
    <location>
        <begin position="6"/>
        <end position="25"/>
    </location>
</feature>
<dbReference type="Gene3D" id="1.10.630.10">
    <property type="entry name" value="Cytochrome P450"/>
    <property type="match status" value="1"/>
</dbReference>
<keyword evidence="6" id="KW-0479">Metal-binding</keyword>
<protein>
    <recommendedName>
        <fullName evidence="15">Cytochrome P450</fullName>
    </recommendedName>
</protein>
<keyword evidence="11 12" id="KW-0472">Membrane</keyword>
<dbReference type="AlphaFoldDB" id="A0AAD5YET2"/>
<proteinExistence type="inferred from homology"/>
<keyword evidence="5 12" id="KW-0812">Transmembrane</keyword>
<evidence type="ECO:0000256" key="1">
    <source>
        <dbReference type="ARBA" id="ARBA00001971"/>
    </source>
</evidence>
<evidence type="ECO:0000256" key="6">
    <source>
        <dbReference type="ARBA" id="ARBA00022723"/>
    </source>
</evidence>
<keyword evidence="10" id="KW-0503">Monooxygenase</keyword>
<keyword evidence="7 12" id="KW-1133">Transmembrane helix</keyword>
<dbReference type="GO" id="GO:0004497">
    <property type="term" value="F:monooxygenase activity"/>
    <property type="evidence" value="ECO:0007669"/>
    <property type="project" value="UniProtKB-KW"/>
</dbReference>
<evidence type="ECO:0000256" key="8">
    <source>
        <dbReference type="ARBA" id="ARBA00023002"/>
    </source>
</evidence>
<keyword evidence="8" id="KW-0560">Oxidoreductase</keyword>
<reference evidence="13" key="1">
    <citation type="submission" date="2022-07" db="EMBL/GenBank/DDBJ databases">
        <title>Genome Sequence of Physisporinus lineatus.</title>
        <authorList>
            <person name="Buettner E."/>
        </authorList>
    </citation>
    <scope>NUCLEOTIDE SEQUENCE</scope>
    <source>
        <strain evidence="13">VT162</strain>
    </source>
</reference>
<dbReference type="GO" id="GO:0020037">
    <property type="term" value="F:heme binding"/>
    <property type="evidence" value="ECO:0007669"/>
    <property type="project" value="InterPro"/>
</dbReference>
<evidence type="ECO:0000256" key="5">
    <source>
        <dbReference type="ARBA" id="ARBA00022692"/>
    </source>
</evidence>
<dbReference type="Proteomes" id="UP001212997">
    <property type="component" value="Unassembled WGS sequence"/>
</dbReference>
<comment type="subcellular location">
    <subcellularLocation>
        <location evidence="2">Membrane</location>
        <topology evidence="2">Single-pass membrane protein</topology>
    </subcellularLocation>
</comment>
<evidence type="ECO:0000256" key="12">
    <source>
        <dbReference type="SAM" id="Phobius"/>
    </source>
</evidence>
<dbReference type="PANTHER" id="PTHR46300">
    <property type="entry name" value="P450, PUTATIVE (EUROFUNG)-RELATED-RELATED"/>
    <property type="match status" value="1"/>
</dbReference>
<dbReference type="GO" id="GO:0016705">
    <property type="term" value="F:oxidoreductase activity, acting on paired donors, with incorporation or reduction of molecular oxygen"/>
    <property type="evidence" value="ECO:0007669"/>
    <property type="project" value="InterPro"/>
</dbReference>
<comment type="caution">
    <text evidence="13">The sequence shown here is derived from an EMBL/GenBank/DDBJ whole genome shotgun (WGS) entry which is preliminary data.</text>
</comment>
<evidence type="ECO:0000313" key="14">
    <source>
        <dbReference type="Proteomes" id="UP001212997"/>
    </source>
</evidence>
<accession>A0AAD5YET2</accession>
<evidence type="ECO:0000256" key="7">
    <source>
        <dbReference type="ARBA" id="ARBA00022989"/>
    </source>
</evidence>
<evidence type="ECO:0000256" key="4">
    <source>
        <dbReference type="ARBA" id="ARBA00022617"/>
    </source>
</evidence>
<evidence type="ECO:0000313" key="13">
    <source>
        <dbReference type="EMBL" id="KAJ3478240.1"/>
    </source>
</evidence>
<dbReference type="GO" id="GO:0016020">
    <property type="term" value="C:membrane"/>
    <property type="evidence" value="ECO:0007669"/>
    <property type="project" value="UniProtKB-SubCell"/>
</dbReference>
<evidence type="ECO:0000256" key="11">
    <source>
        <dbReference type="ARBA" id="ARBA00023136"/>
    </source>
</evidence>
<comment type="similarity">
    <text evidence="3">Belongs to the cytochrome P450 family.</text>
</comment>
<dbReference type="GO" id="GO:0005506">
    <property type="term" value="F:iron ion binding"/>
    <property type="evidence" value="ECO:0007669"/>
    <property type="project" value="InterPro"/>
</dbReference>
<dbReference type="EMBL" id="JANAWD010000527">
    <property type="protein sequence ID" value="KAJ3478240.1"/>
    <property type="molecule type" value="Genomic_DNA"/>
</dbReference>